<evidence type="ECO:0000256" key="6">
    <source>
        <dbReference type="ARBA" id="ARBA00022827"/>
    </source>
</evidence>
<evidence type="ECO:0000256" key="2">
    <source>
        <dbReference type="ARBA" id="ARBA00001974"/>
    </source>
</evidence>
<dbReference type="Gene3D" id="3.50.50.60">
    <property type="entry name" value="FAD/NAD(P)-binding domain"/>
    <property type="match status" value="1"/>
</dbReference>
<name>A0A1N7KFX2_9BACI</name>
<dbReference type="EC" id="1.1.5.4" evidence="8"/>
<keyword evidence="4 8" id="KW-0816">Tricarboxylic acid cycle</keyword>
<dbReference type="NCBIfam" id="NF003611">
    <property type="entry name" value="PRK05257.3-2"/>
    <property type="match status" value="1"/>
</dbReference>
<sequence length="524" mass="57778">MFFQGVFESVTSFLHYIGSMIEDMSKQHTKTDVILIGAGIMSATLAAMLKELAPEWNIKVFERLDQPGKEGSNVWNNAGTGHAALCELNYTKEQEDGSVDISKAISINEKYEVSKQFWSYLVERGLINNPQSFIQPVPHISFVRGEDHVDFLRKRFEKMTAHPLFEGMKYAQDRETLQKWMPLMMKDRPESEAVAATKIDSGTDVNFGVLTSVLFDHASTGNVDISYNQEVTDLVRTEDGGWEVQVNNQNEGRIEHHQAPFVFIGGGGGSLHLLQKSGVPEGQGFGGFPVSGQFLVCDNPEVVKQHRGKVYSKAPVGAPPMSVPHLDTRFIDGKETLLFGPFAGFSPKFQKTGSLMDLLSSVKRDNLVTMVAAGAKNMPLTKYLIQQVLLSKEQRVEALREFVPDAKADDWELVTAGQRVQVLKDTDEEGKGTLQFGTELVTAGDGSIAALLGASPGASTAVSIMFDLMGACFPERLQEWEPKIKEMVPSYGVTLADDPQLIDEIQEYTTKTLNLVGRKETSAT</sequence>
<dbReference type="UniPathway" id="UPA00223">
    <property type="reaction ID" value="UER01008"/>
</dbReference>
<accession>A0A1N7KFX2</accession>
<protein>
    <recommendedName>
        <fullName evidence="8">Probable malate:quinone oxidoreductase</fullName>
        <ecNumber evidence="8">1.1.5.4</ecNumber>
    </recommendedName>
    <alternativeName>
        <fullName evidence="8">MQO</fullName>
    </alternativeName>
    <alternativeName>
        <fullName evidence="8">Malate dehydrogenase [quinone]</fullName>
    </alternativeName>
</protein>
<dbReference type="NCBIfam" id="NF003603">
    <property type="entry name" value="PRK05257.1-1"/>
    <property type="match status" value="1"/>
</dbReference>
<dbReference type="InterPro" id="IPR036188">
    <property type="entry name" value="FAD/NAD-bd_sf"/>
</dbReference>
<keyword evidence="6 8" id="KW-0274">FAD</keyword>
<evidence type="ECO:0000256" key="3">
    <source>
        <dbReference type="ARBA" id="ARBA00005012"/>
    </source>
</evidence>
<evidence type="ECO:0000256" key="5">
    <source>
        <dbReference type="ARBA" id="ARBA00022630"/>
    </source>
</evidence>
<dbReference type="SUPFAM" id="SSF51905">
    <property type="entry name" value="FAD/NAD(P)-binding domain"/>
    <property type="match status" value="1"/>
</dbReference>
<keyword evidence="7 8" id="KW-0560">Oxidoreductase</keyword>
<reference evidence="10" key="1">
    <citation type="submission" date="2017-01" db="EMBL/GenBank/DDBJ databases">
        <authorList>
            <person name="Varghese N."/>
            <person name="Submissions S."/>
        </authorList>
    </citation>
    <scope>NUCLEOTIDE SEQUENCE [LARGE SCALE GENOMIC DNA]</scope>
    <source>
        <strain evidence="10">DSM 23127</strain>
    </source>
</reference>
<dbReference type="NCBIfam" id="NF003606">
    <property type="entry name" value="PRK05257.2-1"/>
    <property type="match status" value="1"/>
</dbReference>
<dbReference type="NCBIfam" id="TIGR01320">
    <property type="entry name" value="mal_quin_oxido"/>
    <property type="match status" value="1"/>
</dbReference>
<dbReference type="NCBIfam" id="NF003605">
    <property type="entry name" value="PRK05257.1-4"/>
    <property type="match status" value="1"/>
</dbReference>
<dbReference type="AlphaFoldDB" id="A0A1N7KFX2"/>
<dbReference type="GO" id="GO:0006099">
    <property type="term" value="P:tricarboxylic acid cycle"/>
    <property type="evidence" value="ECO:0007669"/>
    <property type="project" value="UniProtKB-UniRule"/>
</dbReference>
<comment type="catalytic activity">
    <reaction evidence="1 8">
        <text>(S)-malate + a quinone = a quinol + oxaloacetate</text>
        <dbReference type="Rhea" id="RHEA:46012"/>
        <dbReference type="ChEBI" id="CHEBI:15589"/>
        <dbReference type="ChEBI" id="CHEBI:16452"/>
        <dbReference type="ChEBI" id="CHEBI:24646"/>
        <dbReference type="ChEBI" id="CHEBI:132124"/>
        <dbReference type="EC" id="1.1.5.4"/>
    </reaction>
</comment>
<evidence type="ECO:0000256" key="1">
    <source>
        <dbReference type="ARBA" id="ARBA00001139"/>
    </source>
</evidence>
<dbReference type="NCBIfam" id="NF003610">
    <property type="entry name" value="PRK05257.3-1"/>
    <property type="match status" value="1"/>
</dbReference>
<dbReference type="NCBIfam" id="NF003604">
    <property type="entry name" value="PRK05257.1-3"/>
    <property type="match status" value="1"/>
</dbReference>
<comment type="cofactor">
    <cofactor evidence="2 8">
        <name>FAD</name>
        <dbReference type="ChEBI" id="CHEBI:57692"/>
    </cofactor>
</comment>
<dbReference type="GO" id="GO:0047545">
    <property type="term" value="F:(S)-2-hydroxyglutarate dehydrogenase activity"/>
    <property type="evidence" value="ECO:0007669"/>
    <property type="project" value="TreeGrafter"/>
</dbReference>
<dbReference type="InterPro" id="IPR006231">
    <property type="entry name" value="MQO"/>
</dbReference>
<organism evidence="9 10">
    <name type="scientific">Salimicrobium flavidum</name>
    <dbReference type="NCBI Taxonomy" id="570947"/>
    <lineage>
        <taxon>Bacteria</taxon>
        <taxon>Bacillati</taxon>
        <taxon>Bacillota</taxon>
        <taxon>Bacilli</taxon>
        <taxon>Bacillales</taxon>
        <taxon>Bacillaceae</taxon>
        <taxon>Salimicrobium</taxon>
    </lineage>
</organism>
<evidence type="ECO:0000313" key="9">
    <source>
        <dbReference type="EMBL" id="SIS60374.1"/>
    </source>
</evidence>
<gene>
    <name evidence="8" type="primary">mqo</name>
    <name evidence="9" type="ORF">SAMN05421687_11132</name>
</gene>
<dbReference type="Pfam" id="PF06039">
    <property type="entry name" value="Mqo"/>
    <property type="match status" value="1"/>
</dbReference>
<evidence type="ECO:0000256" key="4">
    <source>
        <dbReference type="ARBA" id="ARBA00022532"/>
    </source>
</evidence>
<dbReference type="PANTHER" id="PTHR43104">
    <property type="entry name" value="L-2-HYDROXYGLUTARATE DEHYDROGENASE, MITOCHONDRIAL"/>
    <property type="match status" value="1"/>
</dbReference>
<dbReference type="GO" id="GO:0008924">
    <property type="term" value="F:L-malate dehydrogenase (quinone) activity"/>
    <property type="evidence" value="ECO:0007669"/>
    <property type="project" value="UniProtKB-UniRule"/>
</dbReference>
<evidence type="ECO:0000256" key="7">
    <source>
        <dbReference type="ARBA" id="ARBA00023002"/>
    </source>
</evidence>
<keyword evidence="10" id="KW-1185">Reference proteome</keyword>
<dbReference type="NCBIfam" id="NF009875">
    <property type="entry name" value="PRK13339.1"/>
    <property type="match status" value="1"/>
</dbReference>
<dbReference type="Gene3D" id="3.30.9.10">
    <property type="entry name" value="D-Amino Acid Oxidase, subunit A, domain 2"/>
    <property type="match status" value="1"/>
</dbReference>
<dbReference type="PANTHER" id="PTHR43104:SF2">
    <property type="entry name" value="L-2-HYDROXYGLUTARATE DEHYDROGENASE, MITOCHONDRIAL"/>
    <property type="match status" value="1"/>
</dbReference>
<dbReference type="Proteomes" id="UP000187608">
    <property type="component" value="Unassembled WGS sequence"/>
</dbReference>
<dbReference type="HAMAP" id="MF_00212">
    <property type="entry name" value="MQO"/>
    <property type="match status" value="1"/>
</dbReference>
<proteinExistence type="inferred from homology"/>
<keyword evidence="5 8" id="KW-0285">Flavoprotein</keyword>
<dbReference type="STRING" id="570947.SAMN05421687_11132"/>
<evidence type="ECO:0000256" key="8">
    <source>
        <dbReference type="HAMAP-Rule" id="MF_00212"/>
    </source>
</evidence>
<evidence type="ECO:0000313" key="10">
    <source>
        <dbReference type="Proteomes" id="UP000187608"/>
    </source>
</evidence>
<dbReference type="EMBL" id="FTOC01000011">
    <property type="protein sequence ID" value="SIS60374.1"/>
    <property type="molecule type" value="Genomic_DNA"/>
</dbReference>
<comment type="pathway">
    <text evidence="3 8">Carbohydrate metabolism; tricarboxylic acid cycle; oxaloacetate from (S)-malate (quinone route): step 1/1.</text>
</comment>
<comment type="similarity">
    <text evidence="8">Belongs to the MQO family.</text>
</comment>